<reference evidence="3 4" key="1">
    <citation type="journal article" date="2007" name="Appl. Environ. Microbiol.">
        <title>Rhizobial factors required for stem nodule maturation and maintenance in Sesbania rostrata-Azorhizobium caulinodans ORS571 symbiosis.</title>
        <authorList>
            <person name="Suzuki S."/>
            <person name="Aono T."/>
            <person name="Lee KB."/>
            <person name="Suzuki T."/>
            <person name="Liu CT."/>
            <person name="Miwa H."/>
            <person name="Wakao S."/>
            <person name="Iki T."/>
            <person name="Oyaizu H."/>
        </authorList>
    </citation>
    <scope>NUCLEOTIDE SEQUENCE [LARGE SCALE GENOMIC DNA]</scope>
    <source>
        <strain evidence="4">ATCC 43989 / DSM 5975 / JCM 20966 / LMG 6465 / NBRC 14845 / NCIMB 13405 / ORS 571</strain>
    </source>
</reference>
<feature type="region of interest" description="Disordered" evidence="1">
    <location>
        <begin position="1"/>
        <end position="22"/>
    </location>
</feature>
<dbReference type="Gene3D" id="3.20.20.140">
    <property type="entry name" value="Metal-dependent hydrolases"/>
    <property type="match status" value="1"/>
</dbReference>
<dbReference type="GO" id="GO:0016787">
    <property type="term" value="F:hydrolase activity"/>
    <property type="evidence" value="ECO:0007669"/>
    <property type="project" value="UniProtKB-KW"/>
</dbReference>
<dbReference type="InterPro" id="IPR006680">
    <property type="entry name" value="Amidohydro-rel"/>
</dbReference>
<evidence type="ECO:0000313" key="4">
    <source>
        <dbReference type="Proteomes" id="UP000000270"/>
    </source>
</evidence>
<dbReference type="EMBL" id="AP009384">
    <property type="protein sequence ID" value="BAF87316.1"/>
    <property type="molecule type" value="Genomic_DNA"/>
</dbReference>
<dbReference type="PANTHER" id="PTHR35563">
    <property type="entry name" value="BARREL METAL-DEPENDENT HYDROLASE, PUTATIVE (AFU_ORTHOLOGUE AFUA_1G16240)-RELATED"/>
    <property type="match status" value="1"/>
</dbReference>
<proteinExistence type="predicted"/>
<evidence type="ECO:0000256" key="1">
    <source>
        <dbReference type="SAM" id="MobiDB-lite"/>
    </source>
</evidence>
<dbReference type="STRING" id="438753.AZC_1318"/>
<sequence length="300" mass="32902">MSAPLTPCPPPNPDPSLPARRPPAGACDAHCHIYGPFARFPLPDDRSFTPSEVPETALRALHERMGISRAILVQSQGHGFDHRPLLDALEREPARYRGVALIRPDTSDAEIRTYDRAGICGVRFSFLSHLGGAPDLEAVAAAARRVAGLGWHVAIHVTGTDIARYRDFISGLPTRVVIDHMARPDIRQDLAPVREALFRLLDTGRVWVKLSGADRLSHAGPPYEDVVPYARSLLDHAPERALWGSDWPHVNLSGPMPDDGTLVDFVDHIAITPALKQRLLVENPETFFGFPASRNDNLSG</sequence>
<keyword evidence="4" id="KW-1185">Reference proteome</keyword>
<gene>
    <name evidence="3" type="ordered locus">AZC_1318</name>
</gene>
<accession>A8I103</accession>
<reference evidence="3 4" key="4">
    <citation type="journal article" date="2009" name="Appl. Environ. Microbiol.">
        <title>Comparative genome-wide transcriptional profiling of Azorhizobium caulinodans ORS571 grown under free-living and symbiotic conditions.</title>
        <authorList>
            <person name="Tsukada S."/>
            <person name="Aono T."/>
            <person name="Akiba N."/>
            <person name="Lee KB."/>
            <person name="Liu CT."/>
            <person name="Toyazaki H."/>
            <person name="Oyaizu H."/>
        </authorList>
    </citation>
    <scope>NUCLEOTIDE SEQUENCE [LARGE SCALE GENOMIC DNA]</scope>
    <source>
        <strain evidence="4">ATCC 43989 / DSM 5975 / JCM 20966 / LMG 6465 / NBRC 14845 / NCIMB 13405 / ORS 571</strain>
    </source>
</reference>
<dbReference type="RefSeq" id="WP_012169846.1">
    <property type="nucleotide sequence ID" value="NC_009937.1"/>
</dbReference>
<feature type="compositionally biased region" description="Pro residues" evidence="1">
    <location>
        <begin position="1"/>
        <end position="16"/>
    </location>
</feature>
<dbReference type="HOGENOM" id="CLU_064039_2_1_5"/>
<reference evidence="4" key="2">
    <citation type="submission" date="2007-04" db="EMBL/GenBank/DDBJ databases">
        <title>Complete genome sequence of the nitrogen-fixing bacterium Azorhizobium caulinodans ORS571.</title>
        <authorList>
            <person name="Lee K.B."/>
            <person name="Backer P.D."/>
            <person name="Aono T."/>
            <person name="Liu C.T."/>
            <person name="Suzuki S."/>
            <person name="Suzuki T."/>
            <person name="Kaneko T."/>
            <person name="Yamada M."/>
            <person name="Tabata S."/>
            <person name="Kupfer D.M."/>
            <person name="Najar F.Z."/>
            <person name="Wiley G.B."/>
            <person name="Roe B."/>
            <person name="Binnewies T."/>
            <person name="Ussery D."/>
            <person name="Vereecke D."/>
            <person name="Gevers D."/>
            <person name="Holsters M."/>
            <person name="Oyaizu H."/>
        </authorList>
    </citation>
    <scope>NUCLEOTIDE SEQUENCE [LARGE SCALE GENOMIC DNA]</scope>
    <source>
        <strain evidence="4">ATCC 43989 / DSM 5975 / JCM 20966 / LMG 6465 / NBRC 14845 / NCIMB 13405 / ORS 571</strain>
    </source>
</reference>
<reference evidence="3 4" key="5">
    <citation type="journal article" date="2010" name="Appl. Environ. Microbiol.">
        <title>phrR-like gene praR of Azorhizobium caulinodans ORS571 is essential for symbiosis with Sesbania rostrata and is involved in expression of reb genes.</title>
        <authorList>
            <person name="Akiba N."/>
            <person name="Aono T."/>
            <person name="Toyazaki H."/>
            <person name="Sato S."/>
            <person name="Oyaizu H."/>
        </authorList>
    </citation>
    <scope>NUCLEOTIDE SEQUENCE [LARGE SCALE GENOMIC DNA]</scope>
    <source>
        <strain evidence="4">ATCC 43989 / DSM 5975 / JCM 20966 / LMG 6465 / NBRC 14845 / NCIMB 13405 / ORS 571</strain>
    </source>
</reference>
<evidence type="ECO:0000259" key="2">
    <source>
        <dbReference type="Pfam" id="PF04909"/>
    </source>
</evidence>
<organism evidence="3 4">
    <name type="scientific">Azorhizobium caulinodans (strain ATCC 43989 / DSM 5975 / JCM 20966 / LMG 6465 / NBRC 14845 / NCIMB 13405 / ORS 571)</name>
    <dbReference type="NCBI Taxonomy" id="438753"/>
    <lineage>
        <taxon>Bacteria</taxon>
        <taxon>Pseudomonadati</taxon>
        <taxon>Pseudomonadota</taxon>
        <taxon>Alphaproteobacteria</taxon>
        <taxon>Hyphomicrobiales</taxon>
        <taxon>Xanthobacteraceae</taxon>
        <taxon>Azorhizobium</taxon>
    </lineage>
</organism>
<feature type="domain" description="Amidohydrolase-related" evidence="2">
    <location>
        <begin position="27"/>
        <end position="290"/>
    </location>
</feature>
<dbReference type="AlphaFoldDB" id="A8I103"/>
<dbReference type="PANTHER" id="PTHR35563:SF2">
    <property type="entry name" value="BARREL METAL-DEPENDENT HYDROLASE, PUTATIVE (AFU_ORTHOLOGUE AFUA_1G16240)-RELATED"/>
    <property type="match status" value="1"/>
</dbReference>
<reference evidence="3 4" key="6">
    <citation type="journal article" date="2011" name="Appl. Environ. Microbiol.">
        <title>Involvement of the azorhizobial chromosome partition gene (parA) in the onset of bacteroid differentiation during Sesbania rostrata stem nodule development.</title>
        <authorList>
            <person name="Liu CT."/>
            <person name="Lee KB."/>
            <person name="Wang YS."/>
            <person name="Peng MH."/>
            <person name="Lee KT."/>
            <person name="Suzuki S."/>
            <person name="Suzuki T."/>
            <person name="Oyaizu H."/>
        </authorList>
    </citation>
    <scope>NUCLEOTIDE SEQUENCE [LARGE SCALE GENOMIC DNA]</scope>
    <source>
        <strain evidence="4">ATCC 43989 / DSM 5975 / JCM 20966 / LMG 6465 / NBRC 14845 / NCIMB 13405 / ORS 571</strain>
    </source>
</reference>
<dbReference type="InterPro" id="IPR052358">
    <property type="entry name" value="Aro_Compnd_Degr_Hydrolases"/>
</dbReference>
<dbReference type="InterPro" id="IPR032466">
    <property type="entry name" value="Metal_Hydrolase"/>
</dbReference>
<reference evidence="3 4" key="3">
    <citation type="journal article" date="2008" name="BMC Genomics">
        <title>The genome of the versatile nitrogen fixer Azorhizobium caulinodans ORS571.</title>
        <authorList>
            <person name="Lee KB."/>
            <person name="Backer P.D."/>
            <person name="Aono T."/>
            <person name="Liu CT."/>
            <person name="Suzuki S."/>
            <person name="Suzuki T."/>
            <person name="Kaneko T."/>
            <person name="Yamada M."/>
            <person name="Tabata S."/>
            <person name="Kupfer D.M."/>
            <person name="Najar F.Z."/>
            <person name="Wiley G.B."/>
            <person name="Roe B."/>
            <person name="Binnewies T.T."/>
            <person name="Ussery D.W."/>
            <person name="D'Haeze W."/>
            <person name="Herder J.D."/>
            <person name="Gevers D."/>
            <person name="Vereecke D."/>
            <person name="Holsters M."/>
            <person name="Oyaizu H."/>
        </authorList>
    </citation>
    <scope>NUCLEOTIDE SEQUENCE [LARGE SCALE GENOMIC DNA]</scope>
    <source>
        <strain evidence="4">ATCC 43989 / DSM 5975 / JCM 20966 / LMG 6465 / NBRC 14845 / NCIMB 13405 / ORS 571</strain>
    </source>
</reference>
<keyword evidence="3" id="KW-0378">Hydrolase</keyword>
<dbReference type="KEGG" id="azc:AZC_1318"/>
<dbReference type="eggNOG" id="COG3618">
    <property type="taxonomic scope" value="Bacteria"/>
</dbReference>
<dbReference type="SUPFAM" id="SSF51556">
    <property type="entry name" value="Metallo-dependent hydrolases"/>
    <property type="match status" value="1"/>
</dbReference>
<protein>
    <submittedName>
        <fullName evidence="3">Amidohydrolase</fullName>
    </submittedName>
</protein>
<name>A8I103_AZOC5</name>
<dbReference type="Proteomes" id="UP000000270">
    <property type="component" value="Chromosome"/>
</dbReference>
<evidence type="ECO:0000313" key="3">
    <source>
        <dbReference type="EMBL" id="BAF87316.1"/>
    </source>
</evidence>
<dbReference type="Pfam" id="PF04909">
    <property type="entry name" value="Amidohydro_2"/>
    <property type="match status" value="1"/>
</dbReference>